<dbReference type="CDD" id="cd16444">
    <property type="entry name" value="LipB"/>
    <property type="match status" value="1"/>
</dbReference>
<accession>A0A0L8IWP6</accession>
<comment type="caution">
    <text evidence="12">The sequence shown here is derived from an EMBL/GenBank/DDBJ whole genome shotgun (WGS) entry which is preliminary data.</text>
</comment>
<dbReference type="PANTHER" id="PTHR10993:SF7">
    <property type="entry name" value="LIPOYLTRANSFERASE 2, MITOCHONDRIAL-RELATED"/>
    <property type="match status" value="1"/>
</dbReference>
<dbReference type="GO" id="GO:0005737">
    <property type="term" value="C:cytoplasm"/>
    <property type="evidence" value="ECO:0007669"/>
    <property type="project" value="UniProtKB-SubCell"/>
</dbReference>
<dbReference type="Pfam" id="PF21948">
    <property type="entry name" value="LplA-B_cat"/>
    <property type="match status" value="1"/>
</dbReference>
<dbReference type="FunFam" id="3.30.930.10:FF:000020">
    <property type="entry name" value="Octanoyltransferase"/>
    <property type="match status" value="1"/>
</dbReference>
<dbReference type="HAMAP" id="MF_00013">
    <property type="entry name" value="LipB"/>
    <property type="match status" value="1"/>
</dbReference>
<dbReference type="RefSeq" id="WP_024639415.1">
    <property type="nucleotide sequence ID" value="NZ_LGAR01000025.1"/>
</dbReference>
<evidence type="ECO:0000256" key="10">
    <source>
        <dbReference type="PIRSR" id="PIRSR016262-3"/>
    </source>
</evidence>
<keyword evidence="12" id="KW-0436">Ligase</keyword>
<feature type="binding site" evidence="6 9">
    <location>
        <begin position="70"/>
        <end position="77"/>
    </location>
    <ligand>
        <name>substrate</name>
    </ligand>
</feature>
<name>A0A0L8IWP6_PSESX</name>
<dbReference type="AlphaFoldDB" id="A0A0L8IWP6"/>
<evidence type="ECO:0000256" key="2">
    <source>
        <dbReference type="ARBA" id="ARBA00022490"/>
    </source>
</evidence>
<evidence type="ECO:0000313" key="13">
    <source>
        <dbReference type="Proteomes" id="UP000050297"/>
    </source>
</evidence>
<feature type="site" description="Lowers pKa of active site Cys" evidence="6 10">
    <location>
        <position position="134"/>
    </location>
</feature>
<dbReference type="PANTHER" id="PTHR10993">
    <property type="entry name" value="OCTANOYLTRANSFERASE"/>
    <property type="match status" value="1"/>
</dbReference>
<dbReference type="EC" id="2.3.1.181" evidence="6 7"/>
<protein>
    <recommendedName>
        <fullName evidence="6 7">Octanoyltransferase</fullName>
        <ecNumber evidence="6 7">2.3.1.181</ecNumber>
    </recommendedName>
    <alternativeName>
        <fullName evidence="6">Lipoate-protein ligase B</fullName>
    </alternativeName>
    <alternativeName>
        <fullName evidence="6">Lipoyl/octanoyl transferase</fullName>
    </alternativeName>
    <alternativeName>
        <fullName evidence="6">Octanoyl-[acyl-carrier-protein]-protein N-octanoyltransferase</fullName>
    </alternativeName>
</protein>
<evidence type="ECO:0000256" key="7">
    <source>
        <dbReference type="PIRNR" id="PIRNR016262"/>
    </source>
</evidence>
<comment type="miscellaneous">
    <text evidence="6">In the reaction, the free carboxyl group of octanoic acid is attached via an amide linkage to the epsilon-amino group of a specific lysine residue of lipoyl domains of lipoate-dependent enzymes.</text>
</comment>
<feature type="domain" description="BPL/LPL catalytic" evidence="11">
    <location>
        <begin position="31"/>
        <end position="206"/>
    </location>
</feature>
<dbReference type="InterPro" id="IPR000544">
    <property type="entry name" value="Octanoyltransferase"/>
</dbReference>
<keyword evidence="2 6" id="KW-0963">Cytoplasm</keyword>
<comment type="subcellular location">
    <subcellularLocation>
        <location evidence="6">Cytoplasm</location>
    </subcellularLocation>
</comment>
<keyword evidence="3 6" id="KW-0808">Transferase</keyword>
<dbReference type="PATRIC" id="fig|199198.4.peg.1853"/>
<dbReference type="PIRSF" id="PIRSF016262">
    <property type="entry name" value="LPLase"/>
    <property type="match status" value="1"/>
</dbReference>
<sequence length="218" mass="23803">MAGTLGFRDLGLIDYETAWHAMKRFTDERGREAADEVWLVQHPPVFTQGQSGKAEHLLLPGNIPVVQVDRGGQVTYHGPGQLVAYLMLDVRRLGFGVRDLVTRIENTLIALLADYGVKAAAKADAPGVYVDGAKIASLGLRIRNGCSFHGLALNVDMDLEPFRRINPCGYAGLAMTQLSDQAGQIEFSEVSARLRAQLVKHLDYAEQATLTGGINHYD</sequence>
<evidence type="ECO:0000256" key="3">
    <source>
        <dbReference type="ARBA" id="ARBA00022679"/>
    </source>
</evidence>
<evidence type="ECO:0000256" key="6">
    <source>
        <dbReference type="HAMAP-Rule" id="MF_00013"/>
    </source>
</evidence>
<feature type="binding site" evidence="6 9">
    <location>
        <begin position="137"/>
        <end position="139"/>
    </location>
    <ligand>
        <name>substrate</name>
    </ligand>
</feature>
<evidence type="ECO:0000256" key="9">
    <source>
        <dbReference type="PIRSR" id="PIRSR016262-2"/>
    </source>
</evidence>
<evidence type="ECO:0000256" key="1">
    <source>
        <dbReference type="ARBA" id="ARBA00004821"/>
    </source>
</evidence>
<dbReference type="NCBIfam" id="NF010925">
    <property type="entry name" value="PRK14345.1"/>
    <property type="match status" value="1"/>
</dbReference>
<dbReference type="GO" id="GO:0016874">
    <property type="term" value="F:ligase activity"/>
    <property type="evidence" value="ECO:0007669"/>
    <property type="project" value="UniProtKB-KW"/>
</dbReference>
<dbReference type="NCBIfam" id="TIGR00214">
    <property type="entry name" value="lipB"/>
    <property type="match status" value="1"/>
</dbReference>
<dbReference type="SUPFAM" id="SSF55681">
    <property type="entry name" value="Class II aaRS and biotin synthetases"/>
    <property type="match status" value="1"/>
</dbReference>
<comment type="similarity">
    <text evidence="6 7">Belongs to the LipB family.</text>
</comment>
<dbReference type="PROSITE" id="PS51733">
    <property type="entry name" value="BPL_LPL_CATALYTIC"/>
    <property type="match status" value="1"/>
</dbReference>
<dbReference type="InterPro" id="IPR020605">
    <property type="entry name" value="Octanoyltransferase_CS"/>
</dbReference>
<feature type="binding site" evidence="6 9">
    <location>
        <begin position="150"/>
        <end position="152"/>
    </location>
    <ligand>
        <name>substrate</name>
    </ligand>
</feature>
<evidence type="ECO:0000256" key="4">
    <source>
        <dbReference type="ARBA" id="ARBA00023315"/>
    </source>
</evidence>
<keyword evidence="4 6" id="KW-0012">Acyltransferase</keyword>
<dbReference type="Gene3D" id="3.30.930.10">
    <property type="entry name" value="Bira Bifunctional Protein, Domain 2"/>
    <property type="match status" value="1"/>
</dbReference>
<dbReference type="InterPro" id="IPR045864">
    <property type="entry name" value="aa-tRNA-synth_II/BPL/LPL"/>
</dbReference>
<dbReference type="Proteomes" id="UP000050297">
    <property type="component" value="Unassembled WGS sequence"/>
</dbReference>
<dbReference type="UniPathway" id="UPA00538">
    <property type="reaction ID" value="UER00592"/>
</dbReference>
<proteinExistence type="inferred from homology"/>
<evidence type="ECO:0000313" key="12">
    <source>
        <dbReference type="EMBL" id="KPW20178.1"/>
    </source>
</evidence>
<comment type="pathway">
    <text evidence="1 6 7">Protein modification; protein lipoylation via endogenous pathway; protein N(6)-(lipoyl)lysine from octanoyl-[acyl-carrier-protein]: step 1/2.</text>
</comment>
<dbReference type="GO" id="GO:0009249">
    <property type="term" value="P:protein lipoylation"/>
    <property type="evidence" value="ECO:0007669"/>
    <property type="project" value="InterPro"/>
</dbReference>
<evidence type="ECO:0000256" key="8">
    <source>
        <dbReference type="PIRSR" id="PIRSR016262-1"/>
    </source>
</evidence>
<dbReference type="GO" id="GO:0033819">
    <property type="term" value="F:lipoyl(octanoyl) transferase activity"/>
    <property type="evidence" value="ECO:0007669"/>
    <property type="project" value="UniProtKB-EC"/>
</dbReference>
<evidence type="ECO:0000256" key="5">
    <source>
        <dbReference type="ARBA" id="ARBA00024732"/>
    </source>
</evidence>
<feature type="active site" description="Acyl-thioester intermediate" evidence="6 8">
    <location>
        <position position="168"/>
    </location>
</feature>
<organism evidence="12 13">
    <name type="scientific">Pseudomonas syringae pv. aceris</name>
    <dbReference type="NCBI Taxonomy" id="199198"/>
    <lineage>
        <taxon>Bacteria</taxon>
        <taxon>Pseudomonadati</taxon>
        <taxon>Pseudomonadota</taxon>
        <taxon>Gammaproteobacteria</taxon>
        <taxon>Pseudomonadales</taxon>
        <taxon>Pseudomonadaceae</taxon>
        <taxon>Pseudomonas</taxon>
        <taxon>Pseudomonas syringae</taxon>
    </lineage>
</organism>
<dbReference type="InterPro" id="IPR004143">
    <property type="entry name" value="BPL_LPL_catalytic"/>
</dbReference>
<gene>
    <name evidence="6" type="primary">lipB</name>
    <name evidence="12" type="ORF">ALO91_00903</name>
</gene>
<evidence type="ECO:0000259" key="11">
    <source>
        <dbReference type="PROSITE" id="PS51733"/>
    </source>
</evidence>
<dbReference type="PROSITE" id="PS01313">
    <property type="entry name" value="LIPB"/>
    <property type="match status" value="1"/>
</dbReference>
<reference evidence="12 13" key="1">
    <citation type="submission" date="2015-09" db="EMBL/GenBank/DDBJ databases">
        <title>Genome announcement of multiple Pseudomonas syringae strains.</title>
        <authorList>
            <person name="Thakur S."/>
            <person name="Wang P.W."/>
            <person name="Gong Y."/>
            <person name="Weir B.S."/>
            <person name="Guttman D.S."/>
        </authorList>
    </citation>
    <scope>NUCLEOTIDE SEQUENCE [LARGE SCALE GENOMIC DNA]</scope>
    <source>
        <strain evidence="12 13">ICMP2802</strain>
    </source>
</reference>
<dbReference type="NCBIfam" id="NF010922">
    <property type="entry name" value="PRK14342.1"/>
    <property type="match status" value="1"/>
</dbReference>
<comment type="function">
    <text evidence="5 6 7">Catalyzes the transfer of endogenously produced octanoic acid from octanoyl-acyl-carrier-protein onto the lipoyl domains of lipoate-dependent enzymes. Lipoyl-ACP can also act as a substrate although octanoyl-ACP is likely to be the physiological substrate.</text>
</comment>
<dbReference type="EMBL" id="LJPM01000262">
    <property type="protein sequence ID" value="KPW20178.1"/>
    <property type="molecule type" value="Genomic_DNA"/>
</dbReference>
<comment type="catalytic activity">
    <reaction evidence="6 7">
        <text>octanoyl-[ACP] + L-lysyl-[protein] = N(6)-octanoyl-L-lysyl-[protein] + holo-[ACP] + H(+)</text>
        <dbReference type="Rhea" id="RHEA:17665"/>
        <dbReference type="Rhea" id="RHEA-COMP:9636"/>
        <dbReference type="Rhea" id="RHEA-COMP:9685"/>
        <dbReference type="Rhea" id="RHEA-COMP:9752"/>
        <dbReference type="Rhea" id="RHEA-COMP:9928"/>
        <dbReference type="ChEBI" id="CHEBI:15378"/>
        <dbReference type="ChEBI" id="CHEBI:29969"/>
        <dbReference type="ChEBI" id="CHEBI:64479"/>
        <dbReference type="ChEBI" id="CHEBI:78463"/>
        <dbReference type="ChEBI" id="CHEBI:78809"/>
        <dbReference type="EC" id="2.3.1.181"/>
    </reaction>
</comment>